<dbReference type="NCBIfam" id="TIGR03635">
    <property type="entry name" value="uS17_bact"/>
    <property type="match status" value="1"/>
</dbReference>
<comment type="function">
    <text evidence="6">One of the primary rRNA binding proteins, it binds specifically to the 5'-end of 16S ribosomal RNA.</text>
</comment>
<dbReference type="Pfam" id="PF00366">
    <property type="entry name" value="Ribosomal_S17"/>
    <property type="match status" value="1"/>
</dbReference>
<keyword evidence="8" id="KW-1185">Reference proteome</keyword>
<accession>A0A388TA19</accession>
<evidence type="ECO:0000256" key="1">
    <source>
        <dbReference type="ARBA" id="ARBA00010254"/>
    </source>
</evidence>
<evidence type="ECO:0000313" key="8">
    <source>
        <dbReference type="Proteomes" id="UP000269352"/>
    </source>
</evidence>
<dbReference type="InterPro" id="IPR019984">
    <property type="entry name" value="Ribosomal_uS17_bact/chlr"/>
</dbReference>
<organism evidence="7 8">
    <name type="scientific">Termititenax aidoneus</name>
    <dbReference type="NCBI Taxonomy" id="2218524"/>
    <lineage>
        <taxon>Bacteria</taxon>
        <taxon>Bacillati</taxon>
        <taxon>Candidatus Margulisiibacteriota</taxon>
        <taxon>Candidatus Termititenacia</taxon>
        <taxon>Candidatus Termititenacales</taxon>
        <taxon>Candidatus Termititenacaceae</taxon>
        <taxon>Candidatus Termititenax</taxon>
    </lineage>
</organism>
<dbReference type="Gene3D" id="2.40.50.140">
    <property type="entry name" value="Nucleic acid-binding proteins"/>
    <property type="match status" value="1"/>
</dbReference>
<proteinExistence type="inferred from homology"/>
<dbReference type="SUPFAM" id="SSF50249">
    <property type="entry name" value="Nucleic acid-binding proteins"/>
    <property type="match status" value="1"/>
</dbReference>
<dbReference type="EMBL" id="BGZN01000008">
    <property type="protein sequence ID" value="GBR73244.1"/>
    <property type="molecule type" value="Genomic_DNA"/>
</dbReference>
<dbReference type="GO" id="GO:0006412">
    <property type="term" value="P:translation"/>
    <property type="evidence" value="ECO:0007669"/>
    <property type="project" value="UniProtKB-UniRule"/>
</dbReference>
<evidence type="ECO:0000256" key="6">
    <source>
        <dbReference type="HAMAP-Rule" id="MF_01345"/>
    </source>
</evidence>
<keyword evidence="3 6" id="KW-0694">RNA-binding</keyword>
<dbReference type="PANTHER" id="PTHR10744">
    <property type="entry name" value="40S RIBOSOMAL PROTEIN S11 FAMILY MEMBER"/>
    <property type="match status" value="1"/>
</dbReference>
<dbReference type="Proteomes" id="UP000269352">
    <property type="component" value="Unassembled WGS sequence"/>
</dbReference>
<dbReference type="HAMAP" id="MF_01345_B">
    <property type="entry name" value="Ribosomal_uS17_B"/>
    <property type="match status" value="1"/>
</dbReference>
<dbReference type="InterPro" id="IPR000266">
    <property type="entry name" value="Ribosomal_uS17"/>
</dbReference>
<reference evidence="7 8" key="1">
    <citation type="journal article" date="2019" name="ISME J.">
        <title>Genome analyses of uncultured TG2/ZB3 bacteria in 'Margulisbacteria' specifically attached to ectosymbiotic spirochetes of protists in the termite gut.</title>
        <authorList>
            <person name="Utami Y.D."/>
            <person name="Kuwahara H."/>
            <person name="Igai K."/>
            <person name="Murakami T."/>
            <person name="Sugaya K."/>
            <person name="Morikawa T."/>
            <person name="Nagura Y."/>
            <person name="Yuki M."/>
            <person name="Deevong P."/>
            <person name="Inoue T."/>
            <person name="Kihara K."/>
            <person name="Lo N."/>
            <person name="Yamada A."/>
            <person name="Ohkuma M."/>
            <person name="Hongoh Y."/>
        </authorList>
    </citation>
    <scope>NUCLEOTIDE SEQUENCE [LARGE SCALE GENOMIC DNA]</scope>
    <source>
        <strain evidence="7">NkOx7-01</strain>
    </source>
</reference>
<dbReference type="NCBIfam" id="NF004123">
    <property type="entry name" value="PRK05610.1"/>
    <property type="match status" value="1"/>
</dbReference>
<dbReference type="PRINTS" id="PR00973">
    <property type="entry name" value="RIBOSOMALS17"/>
</dbReference>
<comment type="caution">
    <text evidence="7">The sequence shown here is derived from an EMBL/GenBank/DDBJ whole genome shotgun (WGS) entry which is preliminary data.</text>
</comment>
<dbReference type="GO" id="GO:0019843">
    <property type="term" value="F:rRNA binding"/>
    <property type="evidence" value="ECO:0007669"/>
    <property type="project" value="UniProtKB-UniRule"/>
</dbReference>
<dbReference type="PANTHER" id="PTHR10744:SF1">
    <property type="entry name" value="SMALL RIBOSOMAL SUBUNIT PROTEIN US17M"/>
    <property type="match status" value="1"/>
</dbReference>
<dbReference type="GO" id="GO:0003735">
    <property type="term" value="F:structural constituent of ribosome"/>
    <property type="evidence" value="ECO:0007669"/>
    <property type="project" value="UniProtKB-UniRule"/>
</dbReference>
<evidence type="ECO:0000256" key="4">
    <source>
        <dbReference type="ARBA" id="ARBA00022980"/>
    </source>
</evidence>
<protein>
    <recommendedName>
        <fullName evidence="6">Small ribosomal subunit protein uS17</fullName>
    </recommendedName>
</protein>
<comment type="subunit">
    <text evidence="6">Part of the 30S ribosomal subunit.</text>
</comment>
<evidence type="ECO:0000256" key="3">
    <source>
        <dbReference type="ARBA" id="ARBA00022884"/>
    </source>
</evidence>
<dbReference type="InterPro" id="IPR012340">
    <property type="entry name" value="NA-bd_OB-fold"/>
</dbReference>
<evidence type="ECO:0000256" key="2">
    <source>
        <dbReference type="ARBA" id="ARBA00022730"/>
    </source>
</evidence>
<dbReference type="AlphaFoldDB" id="A0A388TA19"/>
<keyword evidence="4 6" id="KW-0689">Ribosomal protein</keyword>
<evidence type="ECO:0000313" key="7">
    <source>
        <dbReference type="EMBL" id="GBR73244.1"/>
    </source>
</evidence>
<evidence type="ECO:0000256" key="5">
    <source>
        <dbReference type="ARBA" id="ARBA00023274"/>
    </source>
</evidence>
<dbReference type="CDD" id="cd00364">
    <property type="entry name" value="Ribosomal_uS17"/>
    <property type="match status" value="1"/>
</dbReference>
<sequence>MRGVKKTRQGIVVSSKMNKTIVVQVDVQKAHPQFGKIITVSNKFHAHDEKNAAQPGDEVLIMETRRLSKTKTWRLMEIVKKSAKALETKVENSLENIDKI</sequence>
<comment type="similarity">
    <text evidence="1 6">Belongs to the universal ribosomal protein uS17 family.</text>
</comment>
<name>A0A388TA19_TERA1</name>
<keyword evidence="2 6" id="KW-0699">rRNA-binding</keyword>
<gene>
    <name evidence="6 7" type="primary">rpsQ</name>
    <name evidence="7" type="ORF">NO1_0656</name>
</gene>
<dbReference type="GO" id="GO:0022627">
    <property type="term" value="C:cytosolic small ribosomal subunit"/>
    <property type="evidence" value="ECO:0007669"/>
    <property type="project" value="UniProtKB-UniRule"/>
</dbReference>
<keyword evidence="5 6" id="KW-0687">Ribonucleoprotein</keyword>